<dbReference type="RefSeq" id="XP_024328481.1">
    <property type="nucleotide sequence ID" value="XM_024464065.1"/>
</dbReference>
<dbReference type="Pfam" id="PF08242">
    <property type="entry name" value="Methyltransf_12"/>
    <property type="match status" value="1"/>
</dbReference>
<dbReference type="GO" id="GO:0008168">
    <property type="term" value="F:methyltransferase activity"/>
    <property type="evidence" value="ECO:0007669"/>
    <property type="project" value="InterPro"/>
</dbReference>
<protein>
    <recommendedName>
        <fullName evidence="3">Methyltransferase type 12 domain-containing protein</fullName>
    </recommendedName>
</protein>
<proteinExistence type="inferred from homology"/>
<evidence type="ECO:0000256" key="1">
    <source>
        <dbReference type="ARBA" id="ARBA00008361"/>
    </source>
</evidence>
<organism evidence="4">
    <name type="scientific">Pseudogymnoascus destructans</name>
    <dbReference type="NCBI Taxonomy" id="655981"/>
    <lineage>
        <taxon>Eukaryota</taxon>
        <taxon>Fungi</taxon>
        <taxon>Dikarya</taxon>
        <taxon>Ascomycota</taxon>
        <taxon>Pezizomycotina</taxon>
        <taxon>Leotiomycetes</taxon>
        <taxon>Thelebolales</taxon>
        <taxon>Thelebolaceae</taxon>
        <taxon>Pseudogymnoascus</taxon>
    </lineage>
</organism>
<dbReference type="GeneID" id="36283469"/>
<feature type="domain" description="Methyltransferase type 12" evidence="3">
    <location>
        <begin position="75"/>
        <end position="199"/>
    </location>
</feature>
<dbReference type="EMBL" id="KV441386">
    <property type="protein sequence ID" value="OAF63211.1"/>
    <property type="molecule type" value="Genomic_DNA"/>
</dbReference>
<evidence type="ECO:0000259" key="3">
    <source>
        <dbReference type="Pfam" id="PF08242"/>
    </source>
</evidence>
<dbReference type="PIRSF" id="PIRSF011491">
    <property type="entry name" value="Mtase_YbcY_prd"/>
    <property type="match status" value="1"/>
</dbReference>
<dbReference type="Proteomes" id="UP000077154">
    <property type="component" value="Unassembled WGS sequence"/>
</dbReference>
<feature type="region of interest" description="Disordered" evidence="2">
    <location>
        <begin position="1"/>
        <end position="22"/>
    </location>
</feature>
<evidence type="ECO:0000313" key="4">
    <source>
        <dbReference type="EMBL" id="OAF63211.1"/>
    </source>
</evidence>
<dbReference type="InterPro" id="IPR013217">
    <property type="entry name" value="Methyltransf_12"/>
</dbReference>
<dbReference type="AlphaFoldDB" id="A0A177APB0"/>
<dbReference type="eggNOG" id="ENOG502SJSY">
    <property type="taxonomic scope" value="Eukaryota"/>
</dbReference>
<dbReference type="OrthoDB" id="10061782at2759"/>
<dbReference type="VEuPathDB" id="FungiDB:GMDG_07901"/>
<gene>
    <name evidence="4" type="ORF">VC83_00371</name>
</gene>
<dbReference type="InterPro" id="IPR029063">
    <property type="entry name" value="SAM-dependent_MTases_sf"/>
</dbReference>
<reference evidence="4" key="1">
    <citation type="submission" date="2016-03" db="EMBL/GenBank/DDBJ databases">
        <title>Updated assembly of Pseudogymnoascus destructans, the fungus causing white-nose syndrome of bats.</title>
        <authorList>
            <person name="Palmer J.M."/>
            <person name="Drees K.P."/>
            <person name="Foster J.T."/>
            <person name="Lindner D.L."/>
        </authorList>
    </citation>
    <scope>NUCLEOTIDE SEQUENCE [LARGE SCALE GENOMIC DNA]</scope>
    <source>
        <strain evidence="4">20631-21</strain>
    </source>
</reference>
<comment type="similarity">
    <text evidence="1">Belongs to the methyltransferase superfamily.</text>
</comment>
<evidence type="ECO:0000256" key="2">
    <source>
        <dbReference type="SAM" id="MobiDB-lite"/>
    </source>
</evidence>
<name>A0A177APB0_9PEZI</name>
<dbReference type="Gene3D" id="3.40.50.150">
    <property type="entry name" value="Vaccinia Virus protein VP39"/>
    <property type="match status" value="1"/>
</dbReference>
<dbReference type="SUPFAM" id="SSF53335">
    <property type="entry name" value="S-adenosyl-L-methionine-dependent methyltransferases"/>
    <property type="match status" value="1"/>
</dbReference>
<sequence>MAASHETHQTTLSSSSGLDDDTKEKRSLGAYIYNSWVLNIYDIWVLGISNSYAWRCPTSSILLPFFKANFSSNHLDVGVGTGYFLAKAVLDQPTTPSADRYNTQQITLVDLNPNCLSTAAARIKAAQPTLAPARTVAADAFETLPLKSSNGSVGDEATGKEKFDSISLFYLLHCVPGPCSAKSRIFENLKTHLTADGTLYGATILGQGGNVHFNWFASALMGSYNKKGIFSNSGDTEKLFVEALERNFEKVESRVEGCVLLFKASKPIV</sequence>
<accession>A0A177APB0</accession>
<dbReference type="InterPro" id="IPR016584">
    <property type="entry name" value="MeTrfase_VrtF"/>
</dbReference>
<dbReference type="CDD" id="cd02440">
    <property type="entry name" value="AdoMet_MTases"/>
    <property type="match status" value="1"/>
</dbReference>